<dbReference type="InterPro" id="IPR014985">
    <property type="entry name" value="WbqC"/>
</dbReference>
<evidence type="ECO:0000313" key="1">
    <source>
        <dbReference type="EMBL" id="GAA3978210.1"/>
    </source>
</evidence>
<comment type="caution">
    <text evidence="1">The sequence shown here is derived from an EMBL/GenBank/DDBJ whole genome shotgun (WGS) entry which is preliminary data.</text>
</comment>
<proteinExistence type="predicted"/>
<organism evidence="1 2">
    <name type="scientific">Pedobacter ginsengiterrae</name>
    <dbReference type="NCBI Taxonomy" id="871696"/>
    <lineage>
        <taxon>Bacteria</taxon>
        <taxon>Pseudomonadati</taxon>
        <taxon>Bacteroidota</taxon>
        <taxon>Sphingobacteriia</taxon>
        <taxon>Sphingobacteriales</taxon>
        <taxon>Sphingobacteriaceae</taxon>
        <taxon>Pedobacter</taxon>
    </lineage>
</organism>
<gene>
    <name evidence="1" type="ORF">GCM10022246_33030</name>
</gene>
<evidence type="ECO:0000313" key="2">
    <source>
        <dbReference type="Proteomes" id="UP001501081"/>
    </source>
</evidence>
<protein>
    <submittedName>
        <fullName evidence="1">WbqC family protein</fullName>
    </submittedName>
</protein>
<keyword evidence="2" id="KW-1185">Reference proteome</keyword>
<sequence length="203" mass="24619">MQNTAILPLFYLPPVSYFSKIQQIKPDFLIEKFEHFPKQTFRNRAGIYSPNGKLDITVPVVKGAKMRTAIKDVKISYDFNWQRLHWMSLESCYRSSAYFEFYEDELVLFYNKKFDFLFDYNLELIEWLCKKLKLDITFNFTTEYYDHIEPEFDYRNMMSPKKTDEYLNNKQYFQVFEDKHQFIPNLSIVDLLFNQGPQAKLYL</sequence>
<dbReference type="EMBL" id="BAABAK010000017">
    <property type="protein sequence ID" value="GAA3978210.1"/>
    <property type="molecule type" value="Genomic_DNA"/>
</dbReference>
<accession>A0ABP7Q8X3</accession>
<dbReference type="Pfam" id="PF08889">
    <property type="entry name" value="WbqC"/>
    <property type="match status" value="1"/>
</dbReference>
<dbReference type="RefSeq" id="WP_344768805.1">
    <property type="nucleotide sequence ID" value="NZ_BAABAK010000017.1"/>
</dbReference>
<dbReference type="Proteomes" id="UP001501081">
    <property type="component" value="Unassembled WGS sequence"/>
</dbReference>
<reference evidence="2" key="1">
    <citation type="journal article" date="2019" name="Int. J. Syst. Evol. Microbiol.">
        <title>The Global Catalogue of Microorganisms (GCM) 10K type strain sequencing project: providing services to taxonomists for standard genome sequencing and annotation.</title>
        <authorList>
            <consortium name="The Broad Institute Genomics Platform"/>
            <consortium name="The Broad Institute Genome Sequencing Center for Infectious Disease"/>
            <person name="Wu L."/>
            <person name="Ma J."/>
        </authorList>
    </citation>
    <scope>NUCLEOTIDE SEQUENCE [LARGE SCALE GENOMIC DNA]</scope>
    <source>
        <strain evidence="2">JCM 17338</strain>
    </source>
</reference>
<name>A0ABP7Q8X3_9SPHI</name>